<reference evidence="2" key="1">
    <citation type="journal article" date="2022" name="G3 (Bethesda)">
        <title>High quality genome of the basidiomycete yeast Dioszegia hungarica PDD-24b-2 isolated from cloud water.</title>
        <authorList>
            <person name="Jarrige D."/>
            <person name="Haridas S."/>
            <person name="Bleykasten-Grosshans C."/>
            <person name="Joly M."/>
            <person name="Nadalig T."/>
            <person name="Sancelme M."/>
            <person name="Vuilleumier S."/>
            <person name="Grigoriev I.V."/>
            <person name="Amato P."/>
            <person name="Bringel F."/>
        </authorList>
    </citation>
    <scope>NUCLEOTIDE SEQUENCE</scope>
    <source>
        <strain evidence="2">PDD-24b-2</strain>
    </source>
</reference>
<accession>A0AA38LVM3</accession>
<dbReference type="EMBL" id="JAKWFO010000003">
    <property type="protein sequence ID" value="KAI9638112.1"/>
    <property type="molecule type" value="Genomic_DNA"/>
</dbReference>
<comment type="caution">
    <text evidence="2">The sequence shown here is derived from an EMBL/GenBank/DDBJ whole genome shotgun (WGS) entry which is preliminary data.</text>
</comment>
<evidence type="ECO:0000313" key="2">
    <source>
        <dbReference type="EMBL" id="KAI9638112.1"/>
    </source>
</evidence>
<gene>
    <name evidence="2" type="ORF">MKK02DRAFT_42500</name>
</gene>
<protein>
    <submittedName>
        <fullName evidence="2">Uncharacterized protein</fullName>
    </submittedName>
</protein>
<dbReference type="GeneID" id="77731225"/>
<dbReference type="RefSeq" id="XP_052947889.1">
    <property type="nucleotide sequence ID" value="XM_053092020.1"/>
</dbReference>
<dbReference type="Proteomes" id="UP001164286">
    <property type="component" value="Unassembled WGS sequence"/>
</dbReference>
<keyword evidence="3" id="KW-1185">Reference proteome</keyword>
<feature type="region of interest" description="Disordered" evidence="1">
    <location>
        <begin position="75"/>
        <end position="107"/>
    </location>
</feature>
<proteinExistence type="predicted"/>
<evidence type="ECO:0000256" key="1">
    <source>
        <dbReference type="SAM" id="MobiDB-lite"/>
    </source>
</evidence>
<name>A0AA38LVM3_9TREE</name>
<feature type="compositionally biased region" description="Low complexity" evidence="1">
    <location>
        <begin position="83"/>
        <end position="94"/>
    </location>
</feature>
<dbReference type="AlphaFoldDB" id="A0AA38LVM3"/>
<evidence type="ECO:0000313" key="3">
    <source>
        <dbReference type="Proteomes" id="UP001164286"/>
    </source>
</evidence>
<organism evidence="2 3">
    <name type="scientific">Dioszegia hungarica</name>
    <dbReference type="NCBI Taxonomy" id="4972"/>
    <lineage>
        <taxon>Eukaryota</taxon>
        <taxon>Fungi</taxon>
        <taxon>Dikarya</taxon>
        <taxon>Basidiomycota</taxon>
        <taxon>Agaricomycotina</taxon>
        <taxon>Tremellomycetes</taxon>
        <taxon>Tremellales</taxon>
        <taxon>Bulleribasidiaceae</taxon>
        <taxon>Dioszegia</taxon>
    </lineage>
</organism>
<sequence>MTEQVELAPLPDLHLRQFHTYWMAQLRTATLALDAAQDFTAEDMDYGGGLCVCANYTPIQEDVEEAKAMIAHAEIEAERRQQGGRSRAGSRSGSYGEMSAPTSPIGR</sequence>